<dbReference type="PANTHER" id="PTHR34047">
    <property type="entry name" value="NUCLEAR INTRON MATURASE 1, MITOCHONDRIAL-RELATED"/>
    <property type="match status" value="1"/>
</dbReference>
<name>A0A2S5CW80_LYSSH</name>
<dbReference type="SUPFAM" id="SSF56672">
    <property type="entry name" value="DNA/RNA polymerases"/>
    <property type="match status" value="1"/>
</dbReference>
<evidence type="ECO:0000259" key="1">
    <source>
        <dbReference type="PROSITE" id="PS50878"/>
    </source>
</evidence>
<accession>A0A2S5CW80</accession>
<keyword evidence="3" id="KW-1185">Reference proteome</keyword>
<reference evidence="2 3" key="1">
    <citation type="submission" date="2017-11" db="EMBL/GenBank/DDBJ databases">
        <title>Genome sequence of Lysinibacillus sphaericus, a lignin-degrading bacteria isolated from municipal solid waste soil.</title>
        <authorList>
            <person name="Persinoti G.F."/>
            <person name="Paixao D.A."/>
            <person name="Bugg T.D."/>
            <person name="Squina F.M."/>
        </authorList>
    </citation>
    <scope>NUCLEOTIDE SEQUENCE [LARGE SCALE GENOMIC DNA]</scope>
    <source>
        <strain evidence="2 3">A1</strain>
    </source>
</reference>
<dbReference type="PROSITE" id="PS50878">
    <property type="entry name" value="RT_POL"/>
    <property type="match status" value="1"/>
</dbReference>
<dbReference type="EMBL" id="PGLV01000002">
    <property type="protein sequence ID" value="POZ55079.1"/>
    <property type="molecule type" value="Genomic_DNA"/>
</dbReference>
<dbReference type="InterPro" id="IPR051083">
    <property type="entry name" value="GrpII_Intron_Splice-Mob/Def"/>
</dbReference>
<dbReference type="InterPro" id="IPR000477">
    <property type="entry name" value="RT_dom"/>
</dbReference>
<evidence type="ECO:0000313" key="3">
    <source>
        <dbReference type="Proteomes" id="UP000237319"/>
    </source>
</evidence>
<organism evidence="2 3">
    <name type="scientific">Lysinibacillus sphaericus</name>
    <name type="common">Bacillus sphaericus</name>
    <dbReference type="NCBI Taxonomy" id="1421"/>
    <lineage>
        <taxon>Bacteria</taxon>
        <taxon>Bacillati</taxon>
        <taxon>Bacillota</taxon>
        <taxon>Bacilli</taxon>
        <taxon>Bacillales</taxon>
        <taxon>Bacillaceae</taxon>
        <taxon>Lysinibacillus</taxon>
    </lineage>
</organism>
<evidence type="ECO:0000313" key="2">
    <source>
        <dbReference type="EMBL" id="POZ55079.1"/>
    </source>
</evidence>
<dbReference type="RefSeq" id="WP_103977716.1">
    <property type="nucleotide sequence ID" value="NZ_PGLV01000002.1"/>
</dbReference>
<comment type="caution">
    <text evidence="2">The sequence shown here is derived from an EMBL/GenBank/DDBJ whole genome shotgun (WGS) entry which is preliminary data.</text>
</comment>
<protein>
    <recommendedName>
        <fullName evidence="1">Reverse transcriptase domain-containing protein</fullName>
    </recommendedName>
</protein>
<sequence>MNRSNGPRRLHGLPSSSNVNWSKYKTRKYIHFDERVKIEHLKANIQDPSWVASYAFLPSIHFELILKKYITVKKADNSKVKKKEKKIRGIYYAAHKDSFIYKYYGDLLNNAYNEYASLTGIDAIAVAYRNNKQGKNNIDFAFEVFDFLLRQDEAIVIALDFKSFFDKIDHKSLKQKMKRVLCVEELPKDWYKIYKNITRYSYVEKSDIDEFLLDKYGKKRFKKVRSSLAKIMEPAEFREFKKGRLHVNLDDYGIPQGSGMSAVCSNVHLIDFDKEVLEWAKQKHEEALYKRYCDDLIIIIPVVNATVELLEDLKNELMDHIEKYRSEGLIIQEKKTELRIYKDKTIYNGKLRISSLDYLGFVVNKNIIRIREKSLFKYYSRAYKKAKISKRIGKATNRPGPKRKLYDLYTHLGHKYLNYGNFIAYAKKAHKLMRKLPCESHIKKQIKRHWRKIHKRLGD</sequence>
<feature type="domain" description="Reverse transcriptase" evidence="1">
    <location>
        <begin position="1"/>
        <end position="363"/>
    </location>
</feature>
<dbReference type="InterPro" id="IPR043502">
    <property type="entry name" value="DNA/RNA_pol_sf"/>
</dbReference>
<dbReference type="Proteomes" id="UP000237319">
    <property type="component" value="Unassembled WGS sequence"/>
</dbReference>
<proteinExistence type="predicted"/>
<dbReference type="AlphaFoldDB" id="A0A2S5CW80"/>
<gene>
    <name evidence="2" type="ORF">LYSIN_03376</name>
</gene>
<dbReference type="PANTHER" id="PTHR34047:SF8">
    <property type="entry name" value="PROTEIN YKFC"/>
    <property type="match status" value="1"/>
</dbReference>